<dbReference type="EMBL" id="MDCJ01000004">
    <property type="protein sequence ID" value="ODS09729.1"/>
    <property type="molecule type" value="Genomic_DNA"/>
</dbReference>
<evidence type="ECO:0000313" key="4">
    <source>
        <dbReference type="EMBL" id="ODS09729.1"/>
    </source>
</evidence>
<proteinExistence type="predicted"/>
<protein>
    <recommendedName>
        <fullName evidence="3">ProQ/FinO domain-containing protein</fullName>
    </recommendedName>
</protein>
<organism evidence="4 5">
    <name type="scientific">Vibrio scophthalmi</name>
    <dbReference type="NCBI Taxonomy" id="45658"/>
    <lineage>
        <taxon>Bacteria</taxon>
        <taxon>Pseudomonadati</taxon>
        <taxon>Pseudomonadota</taxon>
        <taxon>Gammaproteobacteria</taxon>
        <taxon>Vibrionales</taxon>
        <taxon>Vibrionaceae</taxon>
        <taxon>Vibrio</taxon>
    </lineage>
</organism>
<dbReference type="InterPro" id="IPR036442">
    <property type="entry name" value="ProQ/FinO_sf"/>
</dbReference>
<reference evidence="4 5" key="1">
    <citation type="submission" date="2016-08" db="EMBL/GenBank/DDBJ databases">
        <title>Genome sequencing of Vibrio scophthalmi strain FP3289, an isolated from Paralichthys olivaceus.</title>
        <authorList>
            <person name="Han H.-J."/>
        </authorList>
    </citation>
    <scope>NUCLEOTIDE SEQUENCE [LARGE SCALE GENOMIC DNA]</scope>
    <source>
        <strain evidence="4 5">FP3289</strain>
    </source>
</reference>
<dbReference type="SMART" id="SM00945">
    <property type="entry name" value="ProQ"/>
    <property type="match status" value="1"/>
</dbReference>
<dbReference type="SUPFAM" id="SSF48657">
    <property type="entry name" value="FinO-like"/>
    <property type="match status" value="1"/>
</dbReference>
<dbReference type="OrthoDB" id="5801913at2"/>
<feature type="region of interest" description="Disordered" evidence="2">
    <location>
        <begin position="147"/>
        <end position="173"/>
    </location>
</feature>
<dbReference type="Proteomes" id="UP000095131">
    <property type="component" value="Unassembled WGS sequence"/>
</dbReference>
<sequence length="173" mass="19746">MTQIIIKKRRTLSLSKQLAPEPEVIKPTREELDAMEAAIKKQRYQDCKNWIYSNWPDLFDPNNVKPLSLGIDRMISAKHKEAGGFEVLGFGSVLPVKRFVGYWVNRKAYQRALAEPGAQRFNLLGEAVSLVREEDQAHALQRLEKIKARSKANKRGEKKDSNPLGDTVEDNEK</sequence>
<dbReference type="InterPro" id="IPR016103">
    <property type="entry name" value="ProQ/FinO"/>
</dbReference>
<keyword evidence="1" id="KW-0694">RNA-binding</keyword>
<comment type="caution">
    <text evidence="4">The sequence shown here is derived from an EMBL/GenBank/DDBJ whole genome shotgun (WGS) entry which is preliminary data.</text>
</comment>
<evidence type="ECO:0000256" key="1">
    <source>
        <dbReference type="ARBA" id="ARBA00022884"/>
    </source>
</evidence>
<dbReference type="AlphaFoldDB" id="A0A1E3WIX0"/>
<name>A0A1E3WIX0_9VIBR</name>
<evidence type="ECO:0000259" key="3">
    <source>
        <dbReference type="SMART" id="SM00945"/>
    </source>
</evidence>
<evidence type="ECO:0000256" key="2">
    <source>
        <dbReference type="SAM" id="MobiDB-lite"/>
    </source>
</evidence>
<feature type="domain" description="ProQ/FinO" evidence="3">
    <location>
        <begin position="30"/>
        <end position="159"/>
    </location>
</feature>
<gene>
    <name evidence="4" type="ORF">VSF3289_03250</name>
</gene>
<dbReference type="Pfam" id="PF04352">
    <property type="entry name" value="ProQ"/>
    <property type="match status" value="1"/>
</dbReference>
<accession>A0A1E3WIX0</accession>
<dbReference type="GO" id="GO:0003723">
    <property type="term" value="F:RNA binding"/>
    <property type="evidence" value="ECO:0007669"/>
    <property type="project" value="UniProtKB-KW"/>
</dbReference>
<dbReference type="Gene3D" id="1.10.1710.10">
    <property type="entry name" value="ProQ/FinO domain"/>
    <property type="match status" value="1"/>
</dbReference>
<evidence type="ECO:0000313" key="5">
    <source>
        <dbReference type="Proteomes" id="UP000095131"/>
    </source>
</evidence>
<dbReference type="RefSeq" id="WP_069447438.1">
    <property type="nucleotide sequence ID" value="NZ_MDCJ01000004.1"/>
</dbReference>